<keyword evidence="3" id="KW-1185">Reference proteome</keyword>
<comment type="similarity">
    <text evidence="1">Belongs to the MT-A70-like family.</text>
</comment>
<dbReference type="GO" id="GO:0005634">
    <property type="term" value="C:nucleus"/>
    <property type="evidence" value="ECO:0007669"/>
    <property type="project" value="TreeGrafter"/>
</dbReference>
<dbReference type="GO" id="GO:0036396">
    <property type="term" value="C:RNA N6-methyladenosine methyltransferase complex"/>
    <property type="evidence" value="ECO:0007669"/>
    <property type="project" value="TreeGrafter"/>
</dbReference>
<comment type="caution">
    <text evidence="2">The sequence shown here is derived from an EMBL/GenBank/DDBJ whole genome shotgun (WGS) entry which is preliminary data.</text>
</comment>
<dbReference type="PROSITE" id="PS51143">
    <property type="entry name" value="MT_A70"/>
    <property type="match status" value="1"/>
</dbReference>
<organism evidence="2 3">
    <name type="scientific">Gigaspora margarita</name>
    <dbReference type="NCBI Taxonomy" id="4874"/>
    <lineage>
        <taxon>Eukaryota</taxon>
        <taxon>Fungi</taxon>
        <taxon>Fungi incertae sedis</taxon>
        <taxon>Mucoromycota</taxon>
        <taxon>Glomeromycotina</taxon>
        <taxon>Glomeromycetes</taxon>
        <taxon>Diversisporales</taxon>
        <taxon>Gigasporaceae</taxon>
        <taxon>Gigaspora</taxon>
    </lineage>
</organism>
<dbReference type="PANTHER" id="PTHR12829">
    <property type="entry name" value="N6-ADENOSINE-METHYLTRANSFERASE"/>
    <property type="match status" value="1"/>
</dbReference>
<proteinExistence type="inferred from homology"/>
<dbReference type="InterPro" id="IPR007757">
    <property type="entry name" value="MT-A70-like"/>
</dbReference>
<sequence length="423" mass="49674">MSERSLRRRRHNPYTSTASNALYVGYVEDDESIEAIMKKFEELERIREEMGIKKHNESNSEFDPVNLQETEGLTQEQLEEVFRRTSSFTVKSATFAPNFDEVDDLDFWRIELEDGNTAEYEEEDEYMTVDNDFWDEEFGERKRRKSDKSGSSRRSGLDRETLLQRYKVMQVRLQDRNGNFFTVKKKVSNIDPGLPTYMRIPTLPIPRSWALTILPPSVELVSPIPGSRYFEKDILSMDFTKLGTEFQAIYIDPPLLLPGEAPSPGKISIQQFGNLNLTVIVPKGFLFIWVEKEYVPDIVQIAEKWRFRYVENFCWIKKNINNQISRETYRYFNKSKLSLLIFRKDGEIELRHQRNPDCVFDFIKPRTPDMLTEAKPRVLYEIIETLLPQAVFSEQNNKGDKLLELWGKKGTRRQGWTTVVQPV</sequence>
<name>A0A8H3XEF9_GIGMA</name>
<dbReference type="Pfam" id="PF05063">
    <property type="entry name" value="MT-A70"/>
    <property type="match status" value="1"/>
</dbReference>
<gene>
    <name evidence="2" type="ORF">F8M41_002389</name>
</gene>
<reference evidence="2 3" key="1">
    <citation type="journal article" date="2019" name="Environ. Microbiol.">
        <title>At the nexus of three kingdoms: the genome of the mycorrhizal fungus Gigaspora margarita provides insights into plant, endobacterial and fungal interactions.</title>
        <authorList>
            <person name="Venice F."/>
            <person name="Ghignone S."/>
            <person name="Salvioli di Fossalunga A."/>
            <person name="Amselem J."/>
            <person name="Novero M."/>
            <person name="Xianan X."/>
            <person name="Sedzielewska Toro K."/>
            <person name="Morin E."/>
            <person name="Lipzen A."/>
            <person name="Grigoriev I.V."/>
            <person name="Henrissat B."/>
            <person name="Martin F.M."/>
            <person name="Bonfante P."/>
        </authorList>
    </citation>
    <scope>NUCLEOTIDE SEQUENCE [LARGE SCALE GENOMIC DNA]</scope>
    <source>
        <strain evidence="2 3">BEG34</strain>
    </source>
</reference>
<protein>
    <submittedName>
        <fullName evidence="2">Mt-a70 protein</fullName>
    </submittedName>
</protein>
<dbReference type="PANTHER" id="PTHR12829:SF8">
    <property type="entry name" value="CHROMOSOME UNDETERMINED SCAFFOLD_82, WHOLE GENOME SHOTGUN SEQUENCE"/>
    <property type="match status" value="1"/>
</dbReference>
<dbReference type="OrthoDB" id="426718at2759"/>
<dbReference type="Gene3D" id="3.40.50.150">
    <property type="entry name" value="Vaccinia Virus protein VP39"/>
    <property type="match status" value="1"/>
</dbReference>
<dbReference type="EMBL" id="WTPW01001202">
    <property type="protein sequence ID" value="KAF0449778.1"/>
    <property type="molecule type" value="Genomic_DNA"/>
</dbReference>
<dbReference type="InterPro" id="IPR029063">
    <property type="entry name" value="SAM-dependent_MTases_sf"/>
</dbReference>
<accession>A0A8H3XEF9</accession>
<dbReference type="GO" id="GO:0008168">
    <property type="term" value="F:methyltransferase activity"/>
    <property type="evidence" value="ECO:0007669"/>
    <property type="project" value="TreeGrafter"/>
</dbReference>
<evidence type="ECO:0000313" key="2">
    <source>
        <dbReference type="EMBL" id="KAF0449778.1"/>
    </source>
</evidence>
<evidence type="ECO:0000313" key="3">
    <source>
        <dbReference type="Proteomes" id="UP000439903"/>
    </source>
</evidence>
<dbReference type="SUPFAM" id="SSF53335">
    <property type="entry name" value="S-adenosyl-L-methionine-dependent methyltransferases"/>
    <property type="match status" value="1"/>
</dbReference>
<dbReference type="AlphaFoldDB" id="A0A8H3XEF9"/>
<evidence type="ECO:0000256" key="1">
    <source>
        <dbReference type="PROSITE-ProRule" id="PRU00489"/>
    </source>
</evidence>
<dbReference type="Proteomes" id="UP000439903">
    <property type="component" value="Unassembled WGS sequence"/>
</dbReference>